<dbReference type="GO" id="GO:0016998">
    <property type="term" value="P:cell wall macromolecule catabolic process"/>
    <property type="evidence" value="ECO:0007669"/>
    <property type="project" value="InterPro"/>
</dbReference>
<dbReference type="InterPro" id="IPR000726">
    <property type="entry name" value="Glyco_hydro_19_cat"/>
</dbReference>
<evidence type="ECO:0000259" key="1">
    <source>
        <dbReference type="Pfam" id="PF00182"/>
    </source>
</evidence>
<accession>A0A250DS70</accession>
<evidence type="ECO:0000313" key="3">
    <source>
        <dbReference type="Proteomes" id="UP000217154"/>
    </source>
</evidence>
<evidence type="ECO:0000313" key="2">
    <source>
        <dbReference type="EMBL" id="ATA57208.1"/>
    </source>
</evidence>
<dbReference type="KEGG" id="vbo:CKY39_31265"/>
<dbReference type="InterPro" id="IPR052354">
    <property type="entry name" value="Cell_Wall_Dynamics_Protein"/>
</dbReference>
<dbReference type="PANTHER" id="PTHR34408">
    <property type="entry name" value="FAMILY PROTEIN, PUTATIVE-RELATED"/>
    <property type="match status" value="1"/>
</dbReference>
<dbReference type="PANTHER" id="PTHR34408:SF1">
    <property type="entry name" value="GLYCOSYL HYDROLASE FAMILY 19 DOMAIN-CONTAINING PROTEIN HI_1415"/>
    <property type="match status" value="1"/>
</dbReference>
<name>A0A250DS70_9BURK</name>
<dbReference type="GO" id="GO:0004568">
    <property type="term" value="F:chitinase activity"/>
    <property type="evidence" value="ECO:0007669"/>
    <property type="project" value="InterPro"/>
</dbReference>
<reference evidence="2 3" key="1">
    <citation type="submission" date="2017-09" db="EMBL/GenBank/DDBJ databases">
        <title>The diverse metabolic capabilities of V. boronicumulans make it an excellent choice for continued studies on novel biodegradation.</title>
        <authorList>
            <person name="Sun S."/>
        </authorList>
    </citation>
    <scope>NUCLEOTIDE SEQUENCE [LARGE SCALE GENOMIC DNA]</scope>
    <source>
        <strain evidence="2 3">J1</strain>
    </source>
</reference>
<dbReference type="AlphaFoldDB" id="A0A250DS70"/>
<dbReference type="Proteomes" id="UP000217154">
    <property type="component" value="Chromosome"/>
</dbReference>
<keyword evidence="2" id="KW-0378">Hydrolase</keyword>
<dbReference type="Pfam" id="PF00182">
    <property type="entry name" value="Glyco_hydro_19"/>
    <property type="match status" value="1"/>
</dbReference>
<proteinExistence type="predicted"/>
<dbReference type="GO" id="GO:0006032">
    <property type="term" value="P:chitin catabolic process"/>
    <property type="evidence" value="ECO:0007669"/>
    <property type="project" value="InterPro"/>
</dbReference>
<gene>
    <name evidence="2" type="ORF">CKY39_31265</name>
</gene>
<dbReference type="InterPro" id="IPR023346">
    <property type="entry name" value="Lysozyme-like_dom_sf"/>
</dbReference>
<protein>
    <submittedName>
        <fullName evidence="2">Glycoside hydrolase family 19</fullName>
    </submittedName>
</protein>
<sequence length="208" mass="22671">MLTLPQLIAAGITPAVARAFMPHLAAAFERFNIGTPRRMAAFIGQCGHESSAFTRLEENLYYTDPVRMAKMFKALRPVEKARAFVRQPKAMANVAYASRNGNGGVETGDGWTYRGRGLIQITGRGNYRRAAAGTGLSCESQPDIVAEHAGATLTGAWYWFANGLNTYADSWNLDAVTRGINPEMVGHADRVERCNRALDALLSMPMTA</sequence>
<dbReference type="EMBL" id="CP023284">
    <property type="protein sequence ID" value="ATA57208.1"/>
    <property type="molecule type" value="Genomic_DNA"/>
</dbReference>
<dbReference type="RefSeq" id="WP_095747166.1">
    <property type="nucleotide sequence ID" value="NZ_CP023284.1"/>
</dbReference>
<dbReference type="SUPFAM" id="SSF53955">
    <property type="entry name" value="Lysozyme-like"/>
    <property type="match status" value="1"/>
</dbReference>
<dbReference type="Gene3D" id="1.10.530.10">
    <property type="match status" value="1"/>
</dbReference>
<organism evidence="2 3">
    <name type="scientific">Variovorax boronicumulans</name>
    <dbReference type="NCBI Taxonomy" id="436515"/>
    <lineage>
        <taxon>Bacteria</taxon>
        <taxon>Pseudomonadati</taxon>
        <taxon>Pseudomonadota</taxon>
        <taxon>Betaproteobacteria</taxon>
        <taxon>Burkholderiales</taxon>
        <taxon>Comamonadaceae</taxon>
        <taxon>Variovorax</taxon>
    </lineage>
</organism>
<feature type="domain" description="Glycoside hydrolase family 19 catalytic" evidence="1">
    <location>
        <begin position="93"/>
        <end position="162"/>
    </location>
</feature>